<name>A0A0Z8IXU3_STRSU</name>
<dbReference type="Proteomes" id="UP000073494">
    <property type="component" value="Unassembled WGS sequence"/>
</dbReference>
<evidence type="ECO:0000313" key="16">
    <source>
        <dbReference type="Proteomes" id="UP000073388"/>
    </source>
</evidence>
<dbReference type="Proteomes" id="UP000071533">
    <property type="component" value="Unassembled WGS sequence"/>
</dbReference>
<keyword evidence="3" id="KW-0010">Activator</keyword>
<protein>
    <submittedName>
        <fullName evidence="11">Response regulator</fullName>
    </submittedName>
</protein>
<dbReference type="InterPro" id="IPR001789">
    <property type="entry name" value="Sig_transdc_resp-reg_receiver"/>
</dbReference>
<dbReference type="EMBL" id="FIGJ01000019">
    <property type="protein sequence ID" value="CYU87409.1"/>
    <property type="molecule type" value="Genomic_DNA"/>
</dbReference>
<dbReference type="Gene3D" id="3.40.50.2300">
    <property type="match status" value="1"/>
</dbReference>
<dbReference type="Proteomes" id="UP000072618">
    <property type="component" value="Unassembled WGS sequence"/>
</dbReference>
<dbReference type="InterPro" id="IPR011006">
    <property type="entry name" value="CheY-like_superfamily"/>
</dbReference>
<dbReference type="Gene3D" id="2.40.50.1020">
    <property type="entry name" value="LytTr DNA-binding domain"/>
    <property type="match status" value="1"/>
</dbReference>
<feature type="domain" description="HTH LytTR-type" evidence="7">
    <location>
        <begin position="143"/>
        <end position="244"/>
    </location>
</feature>
<dbReference type="EMBL" id="FIIX01000024">
    <property type="protein sequence ID" value="CYW07754.1"/>
    <property type="molecule type" value="Genomic_DNA"/>
</dbReference>
<evidence type="ECO:0000313" key="12">
    <source>
        <dbReference type="EMBL" id="CYW07754.1"/>
    </source>
</evidence>
<dbReference type="PANTHER" id="PTHR37299">
    <property type="entry name" value="TRANSCRIPTIONAL REGULATOR-RELATED"/>
    <property type="match status" value="1"/>
</dbReference>
<dbReference type="EMBL" id="FIHD01000006">
    <property type="protein sequence ID" value="CYU77030.1"/>
    <property type="molecule type" value="Genomic_DNA"/>
</dbReference>
<dbReference type="GO" id="GO:0000156">
    <property type="term" value="F:phosphorelay response regulator activity"/>
    <property type="evidence" value="ECO:0007669"/>
    <property type="project" value="InterPro"/>
</dbReference>
<evidence type="ECO:0000313" key="13">
    <source>
        <dbReference type="Proteomes" id="UP000071533"/>
    </source>
</evidence>
<comment type="function">
    <text evidence="4">Required for high-level post-exponential phase expression of a series of secreted proteins.</text>
</comment>
<feature type="modified residue" description="4-aspartylphosphate" evidence="5">
    <location>
        <position position="60"/>
    </location>
</feature>
<dbReference type="PROSITE" id="PS50110">
    <property type="entry name" value="RESPONSE_REGULATORY"/>
    <property type="match status" value="1"/>
</dbReference>
<dbReference type="SMART" id="SM00448">
    <property type="entry name" value="REC"/>
    <property type="match status" value="1"/>
</dbReference>
<dbReference type="Proteomes" id="UP000073388">
    <property type="component" value="Unassembled WGS sequence"/>
</dbReference>
<proteinExistence type="predicted"/>
<evidence type="ECO:0000259" key="6">
    <source>
        <dbReference type="PROSITE" id="PS50110"/>
    </source>
</evidence>
<evidence type="ECO:0000256" key="3">
    <source>
        <dbReference type="ARBA" id="ARBA00023159"/>
    </source>
</evidence>
<evidence type="ECO:0000313" key="14">
    <source>
        <dbReference type="Proteomes" id="UP000072618"/>
    </source>
</evidence>
<organism evidence="11 13">
    <name type="scientific">Streptococcus suis</name>
    <dbReference type="NCBI Taxonomy" id="1307"/>
    <lineage>
        <taxon>Bacteria</taxon>
        <taxon>Bacillati</taxon>
        <taxon>Bacillota</taxon>
        <taxon>Bacilli</taxon>
        <taxon>Lactobacillales</taxon>
        <taxon>Streptococcaceae</taxon>
        <taxon>Streptococcus</taxon>
    </lineage>
</organism>
<evidence type="ECO:0000256" key="4">
    <source>
        <dbReference type="ARBA" id="ARBA00037164"/>
    </source>
</evidence>
<dbReference type="SMART" id="SM00850">
    <property type="entry name" value="LytTR"/>
    <property type="match status" value="1"/>
</dbReference>
<dbReference type="SUPFAM" id="SSF52172">
    <property type="entry name" value="CheY-like"/>
    <property type="match status" value="1"/>
</dbReference>
<evidence type="ECO:0000256" key="1">
    <source>
        <dbReference type="ARBA" id="ARBA00022490"/>
    </source>
</evidence>
<keyword evidence="5" id="KW-0597">Phosphoprotein</keyword>
<evidence type="ECO:0000313" key="15">
    <source>
        <dbReference type="Proteomes" id="UP000072794"/>
    </source>
</evidence>
<dbReference type="Pfam" id="PF04397">
    <property type="entry name" value="LytTR"/>
    <property type="match status" value="1"/>
</dbReference>
<dbReference type="InterPro" id="IPR007492">
    <property type="entry name" value="LytTR_DNA-bd_dom"/>
</dbReference>
<evidence type="ECO:0000256" key="5">
    <source>
        <dbReference type="PROSITE-ProRule" id="PRU00169"/>
    </source>
</evidence>
<dbReference type="GO" id="GO:0003677">
    <property type="term" value="F:DNA binding"/>
    <property type="evidence" value="ECO:0007669"/>
    <property type="project" value="InterPro"/>
</dbReference>
<evidence type="ECO:0000313" key="11">
    <source>
        <dbReference type="EMBL" id="CYV43674.1"/>
    </source>
</evidence>
<keyword evidence="1" id="KW-0963">Cytoplasm</keyword>
<evidence type="ECO:0000259" key="7">
    <source>
        <dbReference type="PROSITE" id="PS50930"/>
    </source>
</evidence>
<accession>A0A0Z8IXU3</accession>
<dbReference type="EMBL" id="FIHA01000010">
    <property type="protein sequence ID" value="CYU73935.1"/>
    <property type="molecule type" value="Genomic_DNA"/>
</dbReference>
<gene>
    <name evidence="11" type="primary">spiR2</name>
    <name evidence="10" type="ORF">ERS132394_01629</name>
    <name evidence="8" type="ORF">ERS132414_00684</name>
    <name evidence="9" type="ORF">ERS132416_00576</name>
    <name evidence="11" type="ORF">ERS132431_01441</name>
    <name evidence="12" type="ORF">ERS132461_01223</name>
</gene>
<dbReference type="PROSITE" id="PS50930">
    <property type="entry name" value="HTH_LYTTR"/>
    <property type="match status" value="1"/>
</dbReference>
<evidence type="ECO:0000256" key="2">
    <source>
        <dbReference type="ARBA" id="ARBA00023012"/>
    </source>
</evidence>
<dbReference type="CDD" id="cd17533">
    <property type="entry name" value="REC_LytTR_AgrA-like"/>
    <property type="match status" value="1"/>
</dbReference>
<reference evidence="13 14" key="1">
    <citation type="submission" date="2016-02" db="EMBL/GenBank/DDBJ databases">
        <authorList>
            <consortium name="Pathogen Informatics"/>
        </authorList>
    </citation>
    <scope>NUCLEOTIDE SEQUENCE [LARGE SCALE GENOMIC DNA]</scope>
    <source>
        <strain evidence="10 14">LSS32</strain>
        <strain evidence="8 15">LSS52</strain>
        <strain evidence="9 17">LSS54</strain>
        <strain evidence="11 13">LSS69</strain>
        <strain evidence="12 16">LSS99</strain>
    </source>
</reference>
<evidence type="ECO:0000313" key="8">
    <source>
        <dbReference type="EMBL" id="CYU73935.1"/>
    </source>
</evidence>
<evidence type="ECO:0000313" key="17">
    <source>
        <dbReference type="Proteomes" id="UP000073494"/>
    </source>
</evidence>
<dbReference type="AlphaFoldDB" id="A0A0Z8IXU3"/>
<evidence type="ECO:0000313" key="10">
    <source>
        <dbReference type="EMBL" id="CYU87409.1"/>
    </source>
</evidence>
<dbReference type="Proteomes" id="UP000072794">
    <property type="component" value="Unassembled WGS sequence"/>
</dbReference>
<dbReference type="PANTHER" id="PTHR37299:SF3">
    <property type="entry name" value="STAGE 0 SPORULATION PROTEIN A HOMOLOG"/>
    <property type="match status" value="1"/>
</dbReference>
<keyword evidence="2" id="KW-0902">Two-component regulatory system</keyword>
<evidence type="ECO:0000313" key="9">
    <source>
        <dbReference type="EMBL" id="CYU77030.1"/>
    </source>
</evidence>
<dbReference type="EMBL" id="FIHS01000018">
    <property type="protein sequence ID" value="CYV43674.1"/>
    <property type="molecule type" value="Genomic_DNA"/>
</dbReference>
<dbReference type="InterPro" id="IPR046947">
    <property type="entry name" value="LytR-like"/>
</dbReference>
<sequence length="247" mass="28889">MMNVFVLEDDFAQQSRIESIVGSLMERHHIQTKKFEVFGKPDQLIRAVEEKGAHQLFFLDIEIRADDKKGLEVAQQIRDIDPFAIIVFVTTHSEYMPLAFRYQVSALDFIDKELAPAEFEARIETALLYANGKNSRTVAEDSFYYKSRYAQVQVPFADILYIETSPHPHRVILHTEKDRLEFTGNLADILKQEKRLLQCHRSYLVNPNNVVKVDRQMKVLYFRNGSNCYVARNRMELVHNAIRDLHR</sequence>
<dbReference type="Pfam" id="PF00072">
    <property type="entry name" value="Response_reg"/>
    <property type="match status" value="1"/>
</dbReference>
<feature type="domain" description="Response regulatory" evidence="6">
    <location>
        <begin position="3"/>
        <end position="127"/>
    </location>
</feature>